<keyword evidence="3" id="KW-1185">Reference proteome</keyword>
<feature type="compositionally biased region" description="Polar residues" evidence="1">
    <location>
        <begin position="2336"/>
        <end position="2371"/>
    </location>
</feature>
<evidence type="ECO:0000313" key="3">
    <source>
        <dbReference type="Proteomes" id="UP000001548"/>
    </source>
</evidence>
<sequence length="3609" mass="404242">MHTARRVGELLNVFYLLEDPRSAAYGRTSPTTLTPPAGIQCSDSQILTRGILNFQGVLERLRIACDSEYSLYSPVTALLEGQEHFRPLGAKQQGSRSDASHERIGRPPRRTTNYVRFYDWHVCSCILSPLELNTFQRALRVLLEVKQPIKITSDISVNPGEWMHPYGSSKPLHIIANMGRQRSSDATLSPLLTLSYQQDAYTAVEEGPEPVKASSLLPAVTTWLKHPPALSQQSSHSLGSAEALSNTGLLSGYFIGSFLSQPLQRNKLLSTRQANAGTASGTADAQLQPAEDCNRMSGDVSLYAYEPLCTSTYSQFGEPTSLSDTFCRQPSDNFNQPDSKTEEEELTPELSSRNICTLQTATADGIAILGEYFKNERLWKQQTAAFLAKRAVMSIEDRLRQRNRLKSSPKTEAVLIEQFWSTVTKAISLRATDDINNEEIMCLVRDSDDNSQNYGHSNHPPEIEHRAAADNTIELSELAPFADPHSPVPPFEPLEVAGPKHIDCESLYCMDGNLIQGVGAISASMPAKPTMQIGSVDHTDTPHLCPLYQNVRQIFRLFSADLSVSLNLLQILFTNLILKFLTLSQLLSLSTSTCWYHTVTFVIRTGRIMAVSIRPQQGSKFLFRARKTTHRQSFLQLRSSYKYLPMDLALLNASYQVHKQQKTPQEGFLARLEITRAAVCRLLYLHPSAQYTPETHSITQLFMLSDQISAHGLILETRFFMEHSLLLNNNTELSTLTEVDVLIKFLTEYLMSEPLFDFGSFNSDILLSEYYLKHQLPGKESCSLTSSHSRSAYDSTLVKPLALEQVSEKKDNRVYDQRDHLNHEAVMLYNQLLSIYKDTLPLFFTKADDSKSLPKRQTELDMVVPYLYYHPNIRHLLPYQAHMLLGVSASYITGNNSFIIRAPRKVGVLRFVISTFLTRSAALQNLRYACAGMHLEGKGVAGLKVPNQIAPSATKKDYSSASLDGMLRREQVHLVLCEEGKVEGFVNMYIRLLFGARVYDVVSREMFGQNVDQFLLDMKSRKLSQEHTHVDDVSSVADHCSGQSSTFYPSSVSPINFMDILGQKMLLDDMESTLFITILSCNPHRNSVPVAEITKGTAFGPLKPRSSNSNVFRCMSSSDCNPATISLPYARRCEASHKPSRANDASYLGMELLDTNPVDSERHVRCVSYVIGPEAENQKTISVPSRIVFNLFDQLHGFQQSSNQVDQPTSIKVFVVTYDALHYNYAYTNGQILSLIKEAKRLDTLVVHRIKDHAPHLPIHMYKADFIVSVESAYLLNKGDDLRQEEETRKKLLQLQSAHSTTLTDKASIKQLQTHDKRATSSVTIYSSAPSHERISQPSCTGDQTVLSEQNDPSPLGTDRQSEQSYILYDTVSAPSSSLTRVIEDTPVHLLFFDLVALNYEPSTPVLTSIYDMKLLDKVLTDPAIALLFLDASKKGSCSIYLHDIHGYGPQIAYRFPNLQHIPLVVPRRDRQYVQDLSPSDYFAHFPLHQQVVDVCNPYSFDVIAPSKRGTTLQSVTTFGGPSYSYPLSYPLRNFSSKFRTSDQSISDDTLKLVTKFISFDSFITDLNASYNALLVQHQIVTAKHGSTRTRHSTNFWSHMGAYMNPVVLTTTMNVSSLDSVASILARSHSIAFGRGSEGAWLRMIDSDLWDSYAYPHTFSSICNSMIRHNARFPSAYKDSLGSSLDMTVVSDIRRSFPEKYLNAMISHLEHLQQLWVRTDGSLFLIPAAPRAAPRSSVLSNYPSDQSTAQTLSHNMSIPFSVYDKLFIDFQKTVETNHNQKSLCFVSSGDSWSNISRSVVYQTRSISLLVAIELIDIFKRLLYRQTPHGKLNNHTPNPMLQASFEAGSFSAKDRVSKPVLDMLASQLNETLVRIETTAKSLLFSAYHSYHTSMCCTTQQLTCLQPMAKLEKMDRLPNLVVFSLLNTIRLTIILPRYTQLVCAQARPKLYGDPCICPHATSTFARIKNKLSYAVELKNKATYVFKIPFKTQIQPKYLSMLHKRPLLQHLYQLDNQNTRNLHDNFFNRIDFSSMRSRIEANNNSISQYVGSLLFFYRMLLSIDANISSSTTSRDTQFVVAFPFAHNFYSSVTMQLLGSAPSGHMLDSFGCLLPLKLVTYSATQHPIYSITREDKLVGGFLIASSTPNDISLYSINCGASAISRGKDSTVPDNPPSLLSAFLNEINPSEEDTNVELLSSMLVMCGRLCCATCPLSSMMYKILANSTSGVLASAVNLIRLLTQEIHTLNVIYTETPVIVAVCFAIRRLFIEFGLYGKRHKPTAEIIKQSYRKYRQEAHKYKFGDDHATLCPMSLQRLNNVTLASAMSNANKSASNVNSSPPLSNDSPRGSNCFNVRYTDASQSSNENQRSKQTINGCLPYKKENSYNRVPLSPPESSIARELIENKGVADRHTPSRVLYISTKEPPRKRGIASKADELGQITASIRSEISAVDAAERANEPSEGSNDLSEFCQSTQPEYASKCTTSLLYSREQGVTGAPTDGVGNMSALLKSHTEERISKPYTLYHDNSDDNEHDIDDAFLRTMGFNFILVLVSTQDTLQMLGAIMGFSLGDCNANIIIPKSNEVLAYITPTTSAATTVSSIGRKNLAYIGLSELSIQSKKSCYDNNIKTTTEAQEPILRNLANEEGKCIVLQTVADFIDSVERFRDAQRIHLFAMPCVQNILIVEAIHRANMAEKIICWSSPPLYRAFDHLLADVAISAELLERLRPVGMPFQDDITSLPEELQYTILNQAGNRPLQQLLVSIVGLIKEFGYNISRFSIFDDDPARFAMPKFDSSMEQESLSTESQIDAEKMSDEFPNNGRHDAEITECDPQPTTEYTCRTEPPEYSFVLDCNHKNNRHTSVLQRCVKHAIREKFQEGFSVGPNAEDFDIRHSLEPLGVEGIQHPEYNSVEKDHGQTDGSIMLHETLAALSSLRGAYSQLTFPLRSDMYQMDLSCCPLNIVKLLSQGVFLSKHSNVSHFDAFVSSSCAGKMLDLSGVSGTGGANAPGASKFRLTNLIANILSNNPNIKASQVSRDNVLLAVHSTSSLPSLSIDASLNNHPPIINLKKIESFYPVRLHCGSNGSITEIHAVTPENLIVTHNKAASYATRMSVPIPALAPDSRINTIRGSTSASCETVNTLIKHIDSISRAIIIAPSLSDKLKVCTIRPYKRINPVTVLGRELKRTFYSLLEGEENTFLSIDFPESQVTRISLSPISSASSFKRNLIPFCERQLVYEDLHPSDSTPFKHQLIPDKPTMNLNQFVWKRQLVTNLLSVYSSHEVIIKSLQLQCRMAEYAARSGPSSNQMNQEYTNAYQQMYTIIHTIAYSINDSFSYRLHINNQICNHLIMRYNEVSKLLRAQPLLKNSAEAVISMSIARENNVKTLYQSFKNAVPHLLLTSFDKKVILYLLKHRKAKYPETIEITLNQYLRDKYAPRLPPNLCNREAAVQYIIAQKWSDTSSNHLVEHLKIKILARIDELIANNMDTEEAERSLIQLLLYNLNCNHILSGTFSGIFNNCTTVQHAEATVNLAASNFGYSTFKRQDIAPLPKEYCLTITANRCTPSTQQTTHDLPPEPRHFSLKKDNPLGLCSAEEYSPEIYEPPESYAQCWKPLW</sequence>
<feature type="compositionally biased region" description="Polar residues" evidence="1">
    <location>
        <begin position="1326"/>
        <end position="1353"/>
    </location>
</feature>
<name>D3KGM9_GIAIC</name>
<dbReference type="OMA" id="SRIEANN"/>
<feature type="region of interest" description="Disordered" evidence="1">
    <location>
        <begin position="2327"/>
        <end position="2375"/>
    </location>
</feature>
<feature type="region of interest" description="Disordered" evidence="1">
    <location>
        <begin position="327"/>
        <end position="351"/>
    </location>
</feature>
<dbReference type="EMBL" id="AACB03000004">
    <property type="protein sequence ID" value="KAE8302323.1"/>
    <property type="molecule type" value="Genomic_DNA"/>
</dbReference>
<dbReference type="HOGENOM" id="CLU_224606_0_0_1"/>
<evidence type="ECO:0000256" key="1">
    <source>
        <dbReference type="SAM" id="MobiDB-lite"/>
    </source>
</evidence>
<feature type="compositionally biased region" description="Polar residues" evidence="1">
    <location>
        <begin position="327"/>
        <end position="338"/>
    </location>
</feature>
<dbReference type="VEuPathDB" id="GiardiaDB:GL50803_15264"/>
<organism evidence="2 3">
    <name type="scientific">Giardia intestinalis (strain ATCC 50803 / WB clone C6)</name>
    <name type="common">Giardia lamblia</name>
    <dbReference type="NCBI Taxonomy" id="184922"/>
    <lineage>
        <taxon>Eukaryota</taxon>
        <taxon>Metamonada</taxon>
        <taxon>Diplomonadida</taxon>
        <taxon>Hexamitidae</taxon>
        <taxon>Giardiinae</taxon>
        <taxon>Giardia</taxon>
    </lineage>
</organism>
<gene>
    <name evidence="2" type="ORF">GL50803_0015264</name>
</gene>
<accession>D3KGM9</accession>
<evidence type="ECO:0000313" key="2">
    <source>
        <dbReference type="EMBL" id="KAE8302323.1"/>
    </source>
</evidence>
<dbReference type="Proteomes" id="UP000001548">
    <property type="component" value="Unassembled WGS sequence"/>
</dbReference>
<comment type="caution">
    <text evidence="2">The sequence shown here is derived from an EMBL/GenBank/DDBJ whole genome shotgun (WGS) entry which is preliminary data.</text>
</comment>
<reference evidence="2 3" key="1">
    <citation type="journal article" date="2007" name="Science">
        <title>Genomic minimalism in the early diverging intestinal parasite Giardia lamblia.</title>
        <authorList>
            <person name="Morrison H.G."/>
            <person name="McArthur A.G."/>
            <person name="Gillin F.D."/>
            <person name="Aley S.B."/>
            <person name="Adam R.D."/>
            <person name="Olsen G.J."/>
            <person name="Best A.A."/>
            <person name="Cande W.Z."/>
            <person name="Chen F."/>
            <person name="Cipriano M.J."/>
            <person name="Davids B.J."/>
            <person name="Dawson S.C."/>
            <person name="Elmendorf H.G."/>
            <person name="Hehl A.B."/>
            <person name="Holder M.E."/>
            <person name="Huse S.M."/>
            <person name="Kim U.U."/>
            <person name="Lasek-Nesselquist E."/>
            <person name="Manning G."/>
            <person name="Nigam A."/>
            <person name="Nixon J.E."/>
            <person name="Palm D."/>
            <person name="Passamaneck N.E."/>
            <person name="Prabhu A."/>
            <person name="Reich C.I."/>
            <person name="Reiner D.S."/>
            <person name="Samuelson J."/>
            <person name="Svard S.G."/>
            <person name="Sogin M.L."/>
        </authorList>
    </citation>
    <scope>NUCLEOTIDE SEQUENCE [LARGE SCALE GENOMIC DNA]</scope>
    <source>
        <strain evidence="2 3">WB C6</strain>
    </source>
</reference>
<protein>
    <submittedName>
        <fullName evidence="2">Uncharacterized protein</fullName>
    </submittedName>
</protein>
<feature type="region of interest" description="Disordered" evidence="1">
    <location>
        <begin position="1326"/>
        <end position="1361"/>
    </location>
</feature>
<proteinExistence type="predicted"/>